<comment type="caution">
    <text evidence="2">The sequence shown here is derived from an EMBL/GenBank/DDBJ whole genome shotgun (WGS) entry which is preliminary data.</text>
</comment>
<dbReference type="EMBL" id="PNYA01000012">
    <property type="protein sequence ID" value="PMS19059.1"/>
    <property type="molecule type" value="Genomic_DNA"/>
</dbReference>
<keyword evidence="1" id="KW-0472">Membrane</keyword>
<name>A0A2N7VPG6_9BURK</name>
<feature type="transmembrane region" description="Helical" evidence="1">
    <location>
        <begin position="150"/>
        <end position="174"/>
    </location>
</feature>
<keyword evidence="1" id="KW-0812">Transmembrane</keyword>
<accession>A0A2N7VPG6</accession>
<keyword evidence="1" id="KW-1133">Transmembrane helix</keyword>
<feature type="transmembrane region" description="Helical" evidence="1">
    <location>
        <begin position="186"/>
        <end position="212"/>
    </location>
</feature>
<reference evidence="2 3" key="1">
    <citation type="submission" date="2018-01" db="EMBL/GenBank/DDBJ databases">
        <title>Whole genome analyses suggest that Burkholderia sensu lato contains two further novel genera in the rhizoxinica-symbiotica group Mycetohabitans gen. nov., and Trinickia gen. nov.: implications for the evolution of diazotrophy and nodulation in the Burkholderiaceae.</title>
        <authorList>
            <person name="Estrada-de los Santos P."/>
            <person name="Palmer M."/>
            <person name="Chavez-Ramirez B."/>
            <person name="Beukes C."/>
            <person name="Steenkamp E.T."/>
            <person name="Hirsch A.M."/>
            <person name="Manyaka P."/>
            <person name="Maluk M."/>
            <person name="Lafos M."/>
            <person name="Crook M."/>
            <person name="Gross E."/>
            <person name="Simon M.F."/>
            <person name="Bueno dos Reis Junior F."/>
            <person name="Poole P.S."/>
            <person name="Venter S.N."/>
            <person name="James E.K."/>
        </authorList>
    </citation>
    <scope>NUCLEOTIDE SEQUENCE [LARGE SCALE GENOMIC DNA]</scope>
    <source>
        <strain evidence="2 3">GIMN1.004</strain>
    </source>
</reference>
<feature type="transmembrane region" description="Helical" evidence="1">
    <location>
        <begin position="218"/>
        <end position="238"/>
    </location>
</feature>
<dbReference type="Proteomes" id="UP000235616">
    <property type="component" value="Unassembled WGS sequence"/>
</dbReference>
<feature type="transmembrane region" description="Helical" evidence="1">
    <location>
        <begin position="6"/>
        <end position="23"/>
    </location>
</feature>
<evidence type="ECO:0000256" key="1">
    <source>
        <dbReference type="SAM" id="Phobius"/>
    </source>
</evidence>
<gene>
    <name evidence="2" type="ORF">C0Z18_14625</name>
</gene>
<keyword evidence="3" id="KW-1185">Reference proteome</keyword>
<feature type="transmembrane region" description="Helical" evidence="1">
    <location>
        <begin position="117"/>
        <end position="144"/>
    </location>
</feature>
<proteinExistence type="predicted"/>
<organism evidence="2 3">
    <name type="scientific">Trinickia dabaoshanensis</name>
    <dbReference type="NCBI Taxonomy" id="564714"/>
    <lineage>
        <taxon>Bacteria</taxon>
        <taxon>Pseudomonadati</taxon>
        <taxon>Pseudomonadota</taxon>
        <taxon>Betaproteobacteria</taxon>
        <taxon>Burkholderiales</taxon>
        <taxon>Burkholderiaceae</taxon>
        <taxon>Trinickia</taxon>
    </lineage>
</organism>
<dbReference type="AlphaFoldDB" id="A0A2N7VPG6"/>
<feature type="transmembrane region" description="Helical" evidence="1">
    <location>
        <begin position="35"/>
        <end position="60"/>
    </location>
</feature>
<evidence type="ECO:0000313" key="2">
    <source>
        <dbReference type="EMBL" id="PMS19059.1"/>
    </source>
</evidence>
<protein>
    <submittedName>
        <fullName evidence="2">Uncharacterized protein</fullName>
    </submittedName>
</protein>
<feature type="transmembrane region" description="Helical" evidence="1">
    <location>
        <begin position="72"/>
        <end position="96"/>
    </location>
</feature>
<sequence>MGNLIGGLVFRTGLVFLIVQWHGEQRGQLAFRRPGLLLAIYASCLLAWQIARIFLFQALMRTLNDGGESLNLIVTIMAPLDTVLYSLVAWLAWSFITRMLREDALPLAVHHNARRRIAGLAAWLFASVLLFLMTQTMHILLAFFDDDLKLVMMSYIGAVAIPTALVFAGTVLGLPRDVSRLHGWRLLGASLVAVVFVSLLTFVSLEVLAGILLRRASLASAILTVVVLVGIVVAYRMSFRAFYDAVRRPIAETSQEMQSS</sequence>
<evidence type="ECO:0000313" key="3">
    <source>
        <dbReference type="Proteomes" id="UP000235616"/>
    </source>
</evidence>